<dbReference type="Proteomes" id="UP000004207">
    <property type="component" value="Unassembled WGS sequence"/>
</dbReference>
<organism evidence="1 2">
    <name type="scientific">Kingella kingae ATCC 23330</name>
    <dbReference type="NCBI Taxonomy" id="887327"/>
    <lineage>
        <taxon>Bacteria</taxon>
        <taxon>Pseudomonadati</taxon>
        <taxon>Pseudomonadota</taxon>
        <taxon>Betaproteobacteria</taxon>
        <taxon>Neisseriales</taxon>
        <taxon>Neisseriaceae</taxon>
        <taxon>Kingella</taxon>
    </lineage>
</organism>
<comment type="caution">
    <text evidence="1">The sequence shown here is derived from an EMBL/GenBank/DDBJ whole genome shotgun (WGS) entry which is preliminary data.</text>
</comment>
<dbReference type="EMBL" id="AFHS01000064">
    <property type="protein sequence ID" value="EGK07201.1"/>
    <property type="molecule type" value="Genomic_DNA"/>
</dbReference>
<keyword evidence="2" id="KW-1185">Reference proteome</keyword>
<dbReference type="AlphaFoldDB" id="F5S9L5"/>
<name>F5S9L5_KINKI</name>
<accession>F5S9L5</accession>
<sequence length="41" mass="4851">MKYKSYLDFYCLLLKITKSNQRILVAFLFSGSLKNHQIIVL</sequence>
<evidence type="ECO:0000313" key="2">
    <source>
        <dbReference type="Proteomes" id="UP000004207"/>
    </source>
</evidence>
<dbReference type="HOGENOM" id="CLU_3271387_0_0_4"/>
<reference evidence="1 2" key="1">
    <citation type="submission" date="2011-04" db="EMBL/GenBank/DDBJ databases">
        <authorList>
            <person name="Muzny D."/>
            <person name="Qin X."/>
            <person name="Deng J."/>
            <person name="Jiang H."/>
            <person name="Liu Y."/>
            <person name="Qu J."/>
            <person name="Song X.-Z."/>
            <person name="Zhang L."/>
            <person name="Thornton R."/>
            <person name="Coyle M."/>
            <person name="Francisco L."/>
            <person name="Jackson L."/>
            <person name="Javaid M."/>
            <person name="Korchina V."/>
            <person name="Kovar C."/>
            <person name="Mata R."/>
            <person name="Mathew T."/>
            <person name="Ngo R."/>
            <person name="Nguyen L."/>
            <person name="Nguyen N."/>
            <person name="Okwuonu G."/>
            <person name="Ongeri F."/>
            <person name="Pham C."/>
            <person name="Simmons D."/>
            <person name="Wilczek-Boney K."/>
            <person name="Hale W."/>
            <person name="Jakkamsetti A."/>
            <person name="Pham P."/>
            <person name="Ruth R."/>
            <person name="San Lucas F."/>
            <person name="Warren J."/>
            <person name="Zhang J."/>
            <person name="Zhao Z."/>
            <person name="Zhou C."/>
            <person name="Zhu D."/>
            <person name="Lee S."/>
            <person name="Bess C."/>
            <person name="Blankenburg K."/>
            <person name="Forbes L."/>
            <person name="Fu Q."/>
            <person name="Gubbala S."/>
            <person name="Hirani K."/>
            <person name="Jayaseelan J.C."/>
            <person name="Lara F."/>
            <person name="Munidasa M."/>
            <person name="Palculict T."/>
            <person name="Patil S."/>
            <person name="Pu L.-L."/>
            <person name="Saada N."/>
            <person name="Tang L."/>
            <person name="Weissenberger G."/>
            <person name="Zhu Y."/>
            <person name="Hemphill L."/>
            <person name="Shang Y."/>
            <person name="Youmans B."/>
            <person name="Ayvaz T."/>
            <person name="Ross M."/>
            <person name="Santibanez J."/>
            <person name="Aqrawi P."/>
            <person name="Gross S."/>
            <person name="Joshi V."/>
            <person name="Fowler G."/>
            <person name="Nazareth L."/>
            <person name="Reid J."/>
            <person name="Worley K."/>
            <person name="Petrosino J."/>
            <person name="Highlander S."/>
            <person name="Gibbs R."/>
        </authorList>
    </citation>
    <scope>NUCLEOTIDE SEQUENCE [LARGE SCALE GENOMIC DNA]</scope>
    <source>
        <strain evidence="1 2">ATCC 23330</strain>
    </source>
</reference>
<evidence type="ECO:0000313" key="1">
    <source>
        <dbReference type="EMBL" id="EGK07201.1"/>
    </source>
</evidence>
<protein>
    <submittedName>
        <fullName evidence="1">Uncharacterized protein</fullName>
    </submittedName>
</protein>
<gene>
    <name evidence="1" type="ORF">HMPREF0476_1898</name>
</gene>
<proteinExistence type="predicted"/>